<dbReference type="PROSITE" id="PS51257">
    <property type="entry name" value="PROKAR_LIPOPROTEIN"/>
    <property type="match status" value="1"/>
</dbReference>
<accession>A0A386HQL6</accession>
<dbReference type="SUPFAM" id="SSF53474">
    <property type="entry name" value="alpha/beta-Hydrolases"/>
    <property type="match status" value="1"/>
</dbReference>
<proteinExistence type="predicted"/>
<evidence type="ECO:0000313" key="3">
    <source>
        <dbReference type="Proteomes" id="UP000266118"/>
    </source>
</evidence>
<protein>
    <submittedName>
        <fullName evidence="2">Alpha/beta hydrolase</fullName>
    </submittedName>
</protein>
<reference evidence="2 3" key="1">
    <citation type="submission" date="2018-09" db="EMBL/GenBank/DDBJ databases">
        <title>Arachidicoccus sp. nov., a bacterium isolated from soil.</title>
        <authorList>
            <person name="Weon H.-Y."/>
            <person name="Kwon S.-W."/>
            <person name="Lee S.A."/>
        </authorList>
    </citation>
    <scope>NUCLEOTIDE SEQUENCE [LARGE SCALE GENOMIC DNA]</scope>
    <source>
        <strain evidence="2 3">KIS59-12</strain>
    </source>
</reference>
<dbReference type="GO" id="GO:0017171">
    <property type="term" value="F:serine hydrolase activity"/>
    <property type="evidence" value="ECO:0007669"/>
    <property type="project" value="TreeGrafter"/>
</dbReference>
<dbReference type="OrthoDB" id="2247630at2"/>
<dbReference type="Pfam" id="PF00561">
    <property type="entry name" value="Abhydrolase_1"/>
    <property type="match status" value="1"/>
</dbReference>
<dbReference type="PRINTS" id="PR00111">
    <property type="entry name" value="ABHYDROLASE"/>
</dbReference>
<feature type="domain" description="AB hydrolase-1" evidence="1">
    <location>
        <begin position="63"/>
        <end position="204"/>
    </location>
</feature>
<dbReference type="PANTHER" id="PTHR46331">
    <property type="entry name" value="VALACYCLOVIR HYDROLASE"/>
    <property type="match status" value="1"/>
</dbReference>
<sequence length="301" mass="33479">MKKTIIFFAFTLLTLVSCNHSIQSKEENNQLKRTTKNDSLAFKSGYSEVNGIRMYYEIYGQGKPLVLIHGGGSTIQTTFGRVIPLLAKKYKVIAMDLQAHGRTSDRNAPVSFAQDANDVVTLLENLNIPKADFFGFSNGGTTAMLIAIHHPKMVDKLILGSALCKRGGVPKQFWSFMEHQTLANMPQQLKEAYLEVTRNPKGLQIMHDKDMQRMLNFKDIPDTQIKSIKAPTLIIIGDKDVITPEHAIEMNRLIANSELAIIPPGGHGEYIGEVTTLKPGFKATNLIAIPLIEKFLDQKGK</sequence>
<name>A0A386HQL6_9BACT</name>
<dbReference type="KEGG" id="ark:D6B99_11885"/>
<dbReference type="EMBL" id="CP032489">
    <property type="protein sequence ID" value="AYD48238.1"/>
    <property type="molecule type" value="Genomic_DNA"/>
</dbReference>
<organism evidence="2 3">
    <name type="scientific">Arachidicoccus soli</name>
    <dbReference type="NCBI Taxonomy" id="2341117"/>
    <lineage>
        <taxon>Bacteria</taxon>
        <taxon>Pseudomonadati</taxon>
        <taxon>Bacteroidota</taxon>
        <taxon>Chitinophagia</taxon>
        <taxon>Chitinophagales</taxon>
        <taxon>Chitinophagaceae</taxon>
        <taxon>Arachidicoccus</taxon>
    </lineage>
</organism>
<evidence type="ECO:0000313" key="2">
    <source>
        <dbReference type="EMBL" id="AYD48238.1"/>
    </source>
</evidence>
<gene>
    <name evidence="2" type="ORF">D6B99_11885</name>
</gene>
<dbReference type="RefSeq" id="WP_119988702.1">
    <property type="nucleotide sequence ID" value="NZ_CP032489.1"/>
</dbReference>
<dbReference type="Proteomes" id="UP000266118">
    <property type="component" value="Chromosome"/>
</dbReference>
<dbReference type="InterPro" id="IPR000073">
    <property type="entry name" value="AB_hydrolase_1"/>
</dbReference>
<dbReference type="InterPro" id="IPR029058">
    <property type="entry name" value="AB_hydrolase_fold"/>
</dbReference>
<dbReference type="PANTHER" id="PTHR46331:SF2">
    <property type="entry name" value="VALACYCLOVIR HYDROLASE"/>
    <property type="match status" value="1"/>
</dbReference>
<dbReference type="AlphaFoldDB" id="A0A386HQL6"/>
<dbReference type="Gene3D" id="3.40.50.1820">
    <property type="entry name" value="alpha/beta hydrolase"/>
    <property type="match status" value="1"/>
</dbReference>
<keyword evidence="2" id="KW-0378">Hydrolase</keyword>
<evidence type="ECO:0000259" key="1">
    <source>
        <dbReference type="Pfam" id="PF00561"/>
    </source>
</evidence>
<keyword evidence="3" id="KW-1185">Reference proteome</keyword>